<dbReference type="RefSeq" id="YP_003795281.2">
    <property type="nucleotide sequence ID" value="NC_014340.2"/>
</dbReference>
<dbReference type="GO" id="GO:0006412">
    <property type="term" value="P:translation"/>
    <property type="evidence" value="ECO:0007669"/>
    <property type="project" value="InterPro"/>
</dbReference>
<dbReference type="InterPro" id="IPR023574">
    <property type="entry name" value="Ribosomal_uL4_dom_sf"/>
</dbReference>
<reference evidence="5" key="1">
    <citation type="journal article" date="2010" name="Proc. Natl. Acad. Sci. U.S.A.">
        <title>A common red algal origin of the apicomplexan, dinoflagellate, and heterokont plastids.</title>
        <authorList>
            <person name="Janouskovec J."/>
            <person name="Horak A."/>
            <person name="Obornik M."/>
            <person name="Lukes J."/>
            <person name="Keeling P.J."/>
        </authorList>
    </citation>
    <scope>NUCLEOTIDE SEQUENCE</scope>
    <source>
        <strain evidence="5">CCMP2878</strain>
    </source>
</reference>
<evidence type="ECO:0000313" key="5">
    <source>
        <dbReference type="EMBL" id="ADJ66523.2"/>
    </source>
</evidence>
<dbReference type="GeneID" id="9480908"/>
<name>D9IXJ5_9ALVE</name>
<keyword evidence="2 5" id="KW-0689">Ribosomal protein</keyword>
<dbReference type="PANTHER" id="PTHR10746:SF6">
    <property type="entry name" value="LARGE RIBOSOMAL SUBUNIT PROTEIN UL4M"/>
    <property type="match status" value="1"/>
</dbReference>
<proteinExistence type="inferred from homology"/>
<keyword evidence="3" id="KW-0687">Ribonucleoprotein</keyword>
<dbReference type="SUPFAM" id="SSF52166">
    <property type="entry name" value="Ribosomal protein L4"/>
    <property type="match status" value="1"/>
</dbReference>
<dbReference type="GO" id="GO:0003735">
    <property type="term" value="F:structural constituent of ribosome"/>
    <property type="evidence" value="ECO:0007669"/>
    <property type="project" value="InterPro"/>
</dbReference>
<protein>
    <recommendedName>
        <fullName evidence="4">Large ribosomal subunit protein uL4m</fullName>
    </recommendedName>
</protein>
<accession>D9IXJ5</accession>
<dbReference type="Pfam" id="PF00573">
    <property type="entry name" value="Ribosomal_L4"/>
    <property type="match status" value="1"/>
</dbReference>
<keyword evidence="5" id="KW-0934">Plastid</keyword>
<keyword evidence="5" id="KW-0150">Chloroplast</keyword>
<evidence type="ECO:0000256" key="2">
    <source>
        <dbReference type="ARBA" id="ARBA00022980"/>
    </source>
</evidence>
<evidence type="ECO:0000256" key="1">
    <source>
        <dbReference type="ARBA" id="ARBA00010528"/>
    </source>
</evidence>
<organism evidence="5">
    <name type="scientific">Chromera velia</name>
    <dbReference type="NCBI Taxonomy" id="505693"/>
    <lineage>
        <taxon>Eukaryota</taxon>
        <taxon>Sar</taxon>
        <taxon>Alveolata</taxon>
        <taxon>Colpodellida</taxon>
        <taxon>Chromeraceae</taxon>
        <taxon>Chromera</taxon>
    </lineage>
</organism>
<dbReference type="GO" id="GO:1990904">
    <property type="term" value="C:ribonucleoprotein complex"/>
    <property type="evidence" value="ECO:0007669"/>
    <property type="project" value="UniProtKB-KW"/>
</dbReference>
<geneLocation type="chloroplast" evidence="5"/>
<sequence length="384" mass="45418">MVIGNLKYKITNWKCSKRYCFQFPENYHNFISVNNLIQVQDFVLKKIRWRIASKIIARWNFGLGFSLEQISAKLLFWCSRIFYKKQFLTFSGVEVFWTILIKAKPVLPETSVSPEIPEWSEEEVSTGSICEHVYSLSLMTKSSLKGLKSQARPLIEANLSIIFPWKPSNLKHLLMGKILSLSLWKAFRYELYNYKFWCFSSTLTRSQVKASGKKRSPQKGSGRARHGSFRTVFSKKGGRVFGPKSHKRNYVFNRKEWIRAFMFLLWKKKNFLLISCFNKPKNHVLCNRSVRGSIFCWAKPWLGSSTQILQIEASKRARLNIPERFLIRKRKKFYFFRSRIHRRIKRLSLPAKVHKQDHLNYCYRDLKTVTLLDISQSSYIQFTL</sequence>
<dbReference type="EMBL" id="HM222967">
    <property type="protein sequence ID" value="ADJ66523.2"/>
    <property type="molecule type" value="Genomic_DNA"/>
</dbReference>
<dbReference type="InterPro" id="IPR002136">
    <property type="entry name" value="Ribosomal_uL4"/>
</dbReference>
<dbReference type="PANTHER" id="PTHR10746">
    <property type="entry name" value="50S RIBOSOMAL PROTEIN L4"/>
    <property type="match status" value="1"/>
</dbReference>
<evidence type="ECO:0000256" key="3">
    <source>
        <dbReference type="ARBA" id="ARBA00023274"/>
    </source>
</evidence>
<comment type="similarity">
    <text evidence="1">Belongs to the universal ribosomal protein uL4 family.</text>
</comment>
<dbReference type="InterPro" id="IPR013005">
    <property type="entry name" value="Ribosomal_uL4-like"/>
</dbReference>
<evidence type="ECO:0000256" key="4">
    <source>
        <dbReference type="ARBA" id="ARBA00040565"/>
    </source>
</evidence>
<dbReference type="GO" id="GO:0005840">
    <property type="term" value="C:ribosome"/>
    <property type="evidence" value="ECO:0007669"/>
    <property type="project" value="UniProtKB-KW"/>
</dbReference>
<dbReference type="AlphaFoldDB" id="D9IXJ5"/>
<dbReference type="Gene3D" id="3.40.1370.10">
    <property type="match status" value="1"/>
</dbReference>
<gene>
    <name evidence="5" type="primary">rpl4</name>
</gene>
<reference evidence="5" key="2">
    <citation type="submission" date="2013-03" db="EMBL/GenBank/DDBJ databases">
        <title>Split photosystem protein, linear topology, and growth of structural complexity in the recombination-driven plastid genome of Chromera velia.</title>
        <authorList>
            <person name="Janouskovec J."/>
            <person name="Sobotka R."/>
            <person name="Lai D.-H."/>
            <person name="Flegontov P."/>
            <person name="Konik P."/>
            <person name="Komenda J."/>
            <person name="Ali S."/>
            <person name="Prasil O."/>
            <person name="Pain A."/>
            <person name="Obornik M."/>
            <person name="Lukes J."/>
            <person name="Keeling P.J."/>
        </authorList>
    </citation>
    <scope>NUCLEOTIDE SEQUENCE</scope>
    <source>
        <strain evidence="5">CCMP2878</strain>
    </source>
</reference>